<name>A0A411CYS7_9CAUD</name>
<sequence>MGDHSKPGGSVLGAVLGWAKAHPKVVSSVVVAVVGVVSAVKPEFPATAVLSVVHAVIGA</sequence>
<keyword evidence="2" id="KW-1185">Reference proteome</keyword>
<proteinExistence type="predicted"/>
<accession>A0A411CYS7</accession>
<dbReference type="EMBL" id="MK433266">
    <property type="protein sequence ID" value="QAY26945.1"/>
    <property type="molecule type" value="Genomic_DNA"/>
</dbReference>
<protein>
    <submittedName>
        <fullName evidence="1">Uncharacterized protein</fullName>
    </submittedName>
</protein>
<dbReference type="Proteomes" id="UP000289228">
    <property type="component" value="Segment"/>
</dbReference>
<evidence type="ECO:0000313" key="2">
    <source>
        <dbReference type="Proteomes" id="UP000289228"/>
    </source>
</evidence>
<evidence type="ECO:0000313" key="1">
    <source>
        <dbReference type="EMBL" id="QAY26945.1"/>
    </source>
</evidence>
<gene>
    <name evidence="1" type="primary">20</name>
    <name evidence="1" type="ORF">SEA_SHAWTY_20</name>
</gene>
<reference evidence="1 2" key="1">
    <citation type="submission" date="2019-01" db="EMBL/GenBank/DDBJ databases">
        <authorList>
            <person name="Sharon T."/>
            <person name="Marcella E.L."/>
            <person name="Lynley F.A."/>
            <person name="Shelly T."/>
            <person name="Kanika K."/>
            <person name="Kit P."/>
            <person name="Joe P."/>
            <person name="Garlena R.A."/>
            <person name="Russell D.A."/>
            <person name="Pope W.H."/>
            <person name="Jacobs-Sera D."/>
            <person name="Hatfull G.F."/>
        </authorList>
    </citation>
    <scope>NUCLEOTIDE SEQUENCE [LARGE SCALE GENOMIC DNA]</scope>
</reference>
<organism evidence="1 2">
    <name type="scientific">Streptomyces phage Shawty</name>
    <dbReference type="NCBI Taxonomy" id="2510521"/>
    <lineage>
        <taxon>Viruses</taxon>
        <taxon>Duplodnaviria</taxon>
        <taxon>Heunggongvirae</taxon>
        <taxon>Uroviricota</taxon>
        <taxon>Caudoviricetes</taxon>
        <taxon>Colingsworthviridae</taxon>
        <taxon>Lomovskayavirus</taxon>
        <taxon>Lomovskayavirus shawty</taxon>
    </lineage>
</organism>